<sequence length="1127" mass="121241">MAHLFGAGRDPCSGAALGRLYPTYVPVRDRVAARVAQLPEELIGESRTAAVDVITRSELAKPRHTAVAGFDMTFTPPKSVSTLWALGDGRTQTEVLAAHRAAVEDSLSFFEKAALFTRTGAAGCEQRPARGALAAAFDHWDSRAGDPNLHTHVVVANKVQSPDGRWLSVDSRALHHAVVTISELYDDLFADELARRLPVSWSWCRRGVRRSPGFELDGTDDGLMAEFSTRTTQIDAAMTPTIGDFYASHGRAPNRIEISRLRQQVTRATRPDKHVRPLAELVEVWRGRASDRTGRTPEALTADVLGRSRAEPMTAAQVPQPVIDRLADHTVEQVMERRSTWTRWNVLAETARATRGLRMATPADRIELLDRVSDAALRRCVSLEPPEPFTPSEEYQRPDGTSVFTRPGEARYTHADVLAAEQRLLAAATNAAVMPGATPRRPAVDLHAPLRRVDGRAVTLAEDQIAAIRAVRSSRRRVDALVGPAGTGKTTTLAGLKAVWEAEHGRGTVLGLAPSSTAAAELAAALGIACENTAKWLHESTGKGAQLRADYLSHLAAERHESTRVDLLRLRTIDTAIGHLTGEQQRWTMRPGQLVIVDEASLAGTMSLDALTAQAAAAGAKLLLVGDHAQLSAVDAGGAFNLLAERANPATLTSLWRFTHQWEAHATRALRGGLRSVLDTYEEYQRITAGPAEAMCEAAYTAWQADTEAGVTAILLAADARTVASLNTRAHNDRVTDGIVATDSVTTTDGTVIGVGDHVVTRANNRRLRTDAGHVRNGDLWTVTATSSDGSLTVARLARGDAGDPPSNVLVLPRDYVAEHVDLAYATTTHRAQGITVDRAHVLAAPGMTRENLYVAMTRGRHDNHVYVAVDDVDPACDYLPDTHAVPDGHDVLATILATSGAELSATQTIAVRQNAATSLKRLSPIRETILADASAPRWIEALRRAGLTDTQLEAITASASCGSLFSSLERGATIRPGIDDVVDALVSAPPLEDADEPDRDLAAGLRGRVNAWLDTQVEDPRTLPTHPDTTHLSPGAQETLRQVQELIAARIDALTDHTIADPPAWVVELGPEPDDPAERRAWRARIAAAVAHEDLTNGPTSIPASANAPGRSPIAHPNELQRGMTR</sequence>
<dbReference type="InterPro" id="IPR027417">
    <property type="entry name" value="P-loop_NTPase"/>
</dbReference>
<dbReference type="Pfam" id="PF13604">
    <property type="entry name" value="AAA_30"/>
    <property type="match status" value="1"/>
</dbReference>
<evidence type="ECO:0000313" key="4">
    <source>
        <dbReference type="Proteomes" id="UP000518206"/>
    </source>
</evidence>
<dbReference type="InterPro" id="IPR050534">
    <property type="entry name" value="Coronavir_polyprotein_1ab"/>
</dbReference>
<feature type="region of interest" description="Disordered" evidence="1">
    <location>
        <begin position="383"/>
        <end position="403"/>
    </location>
</feature>
<comment type="caution">
    <text evidence="3">The sequence shown here is derived from an EMBL/GenBank/DDBJ whole genome shotgun (WGS) entry which is preliminary data.</text>
</comment>
<dbReference type="Proteomes" id="UP000518206">
    <property type="component" value="Unassembled WGS sequence"/>
</dbReference>
<feature type="region of interest" description="Disordered" evidence="1">
    <location>
        <begin position="1094"/>
        <end position="1127"/>
    </location>
</feature>
<dbReference type="CDD" id="cd18809">
    <property type="entry name" value="SF1_C_RecD"/>
    <property type="match status" value="1"/>
</dbReference>
<dbReference type="EMBL" id="JACHVX010000001">
    <property type="protein sequence ID" value="MBB2921286.1"/>
    <property type="molecule type" value="Genomic_DNA"/>
</dbReference>
<evidence type="ECO:0000256" key="1">
    <source>
        <dbReference type="SAM" id="MobiDB-lite"/>
    </source>
</evidence>
<reference evidence="3 4" key="2">
    <citation type="submission" date="2020-08" db="EMBL/GenBank/DDBJ databases">
        <authorList>
            <person name="Partida-Martinez L."/>
            <person name="Huntemann M."/>
            <person name="Clum A."/>
            <person name="Wang J."/>
            <person name="Palaniappan K."/>
            <person name="Ritter S."/>
            <person name="Chen I.-M."/>
            <person name="Stamatis D."/>
            <person name="Reddy T."/>
            <person name="O'Malley R."/>
            <person name="Daum C."/>
            <person name="Shapiro N."/>
            <person name="Ivanova N."/>
            <person name="Kyrpides N."/>
            <person name="Woyke T."/>
        </authorList>
    </citation>
    <scope>NUCLEOTIDE SEQUENCE [LARGE SCALE GENOMIC DNA]</scope>
    <source>
        <strain evidence="3 4">RAS26</strain>
    </source>
</reference>
<dbReference type="SUPFAM" id="SSF52540">
    <property type="entry name" value="P-loop containing nucleoside triphosphate hydrolases"/>
    <property type="match status" value="2"/>
</dbReference>
<name>A0A7W4UBR9_9CELL</name>
<dbReference type="NCBIfam" id="NF041492">
    <property type="entry name" value="MobF"/>
    <property type="match status" value="1"/>
</dbReference>
<dbReference type="Gene3D" id="3.40.50.300">
    <property type="entry name" value="P-loop containing nucleotide triphosphate hydrolases"/>
    <property type="match status" value="2"/>
</dbReference>
<protein>
    <submittedName>
        <fullName evidence="3">Conjugative relaxase-like TrwC/TraI family protein</fullName>
    </submittedName>
</protein>
<dbReference type="AlphaFoldDB" id="A0A7W4UBR9"/>
<accession>A0A7W4UBR9</accession>
<feature type="domain" description="TrwC relaxase" evidence="2">
    <location>
        <begin position="1"/>
        <end position="290"/>
    </location>
</feature>
<dbReference type="SUPFAM" id="SSF55464">
    <property type="entry name" value="Origin of replication-binding domain, RBD-like"/>
    <property type="match status" value="1"/>
</dbReference>
<evidence type="ECO:0000259" key="2">
    <source>
        <dbReference type="Pfam" id="PF08751"/>
    </source>
</evidence>
<gene>
    <name evidence="3" type="ORF">FHR80_000180</name>
</gene>
<dbReference type="InterPro" id="IPR014862">
    <property type="entry name" value="TrwC"/>
</dbReference>
<dbReference type="PANTHER" id="PTHR43788">
    <property type="entry name" value="DNA2/NAM7 HELICASE FAMILY MEMBER"/>
    <property type="match status" value="1"/>
</dbReference>
<organism evidence="3 4">
    <name type="scientific">Cellulomonas cellasea</name>
    <dbReference type="NCBI Taxonomy" id="43670"/>
    <lineage>
        <taxon>Bacteria</taxon>
        <taxon>Bacillati</taxon>
        <taxon>Actinomycetota</taxon>
        <taxon>Actinomycetes</taxon>
        <taxon>Micrococcales</taxon>
        <taxon>Cellulomonadaceae</taxon>
        <taxon>Cellulomonas</taxon>
    </lineage>
</organism>
<proteinExistence type="predicted"/>
<reference evidence="3 4" key="1">
    <citation type="submission" date="2020-08" db="EMBL/GenBank/DDBJ databases">
        <title>The Agave Microbiome: Exploring the role of microbial communities in plant adaptations to desert environments.</title>
        <authorList>
            <person name="Partida-Martinez L.P."/>
        </authorList>
    </citation>
    <scope>NUCLEOTIDE SEQUENCE [LARGE SCALE GENOMIC DNA]</scope>
    <source>
        <strain evidence="3 4">RAS26</strain>
    </source>
</reference>
<evidence type="ECO:0000313" key="3">
    <source>
        <dbReference type="EMBL" id="MBB2921286.1"/>
    </source>
</evidence>
<dbReference type="Pfam" id="PF08751">
    <property type="entry name" value="TrwC"/>
    <property type="match status" value="1"/>
</dbReference>